<dbReference type="Pfam" id="PF01040">
    <property type="entry name" value="UbiA"/>
    <property type="match status" value="1"/>
</dbReference>
<feature type="transmembrane region" description="Helical" evidence="9">
    <location>
        <begin position="131"/>
        <end position="151"/>
    </location>
</feature>
<keyword evidence="4 9" id="KW-0812">Transmembrane</keyword>
<evidence type="ECO:0000256" key="2">
    <source>
        <dbReference type="ARBA" id="ARBA00022475"/>
    </source>
</evidence>
<comment type="function">
    <text evidence="9">Converts heme B (protoheme IX) to heme O by substitution of the vinyl group on carbon 2 of heme B porphyrin ring with a hydroxyethyl farnesyl side group.</text>
</comment>
<comment type="caution">
    <text evidence="10">The sequence shown here is derived from an EMBL/GenBank/DDBJ whole genome shotgun (WGS) entry which is preliminary data.</text>
</comment>
<evidence type="ECO:0000313" key="10">
    <source>
        <dbReference type="EMBL" id="PIW19415.1"/>
    </source>
</evidence>
<gene>
    <name evidence="10" type="primary">cyoE</name>
    <name evidence="9" type="synonym">ctaB</name>
    <name evidence="10" type="ORF">COW36_00840</name>
</gene>
<dbReference type="AlphaFoldDB" id="A0A2M7GB58"/>
<feature type="transmembrane region" description="Helical" evidence="9">
    <location>
        <begin position="38"/>
        <end position="54"/>
    </location>
</feature>
<keyword evidence="2 9" id="KW-1003">Cell membrane</keyword>
<keyword evidence="7 9" id="KW-0472">Membrane</keyword>
<comment type="catalytic activity">
    <reaction evidence="8 9">
        <text>heme b + (2E,6E)-farnesyl diphosphate + H2O = Fe(II)-heme o + diphosphate</text>
        <dbReference type="Rhea" id="RHEA:28070"/>
        <dbReference type="ChEBI" id="CHEBI:15377"/>
        <dbReference type="ChEBI" id="CHEBI:33019"/>
        <dbReference type="ChEBI" id="CHEBI:60344"/>
        <dbReference type="ChEBI" id="CHEBI:60530"/>
        <dbReference type="ChEBI" id="CHEBI:175763"/>
        <dbReference type="EC" id="2.5.1.141"/>
    </reaction>
</comment>
<comment type="pathway">
    <text evidence="9">Porphyrin-containing compound metabolism; heme O biosynthesis; heme O from protoheme: step 1/1.</text>
</comment>
<accession>A0A2M7GB58</accession>
<dbReference type="InterPro" id="IPR006369">
    <property type="entry name" value="Protohaem_IX_farnesylTrfase"/>
</dbReference>
<comment type="miscellaneous">
    <text evidence="9">Carbon 2 of the heme B porphyrin ring is defined according to the Fischer nomenclature.</text>
</comment>
<feature type="transmembrane region" description="Helical" evidence="9">
    <location>
        <begin position="158"/>
        <end position="180"/>
    </location>
</feature>
<evidence type="ECO:0000256" key="8">
    <source>
        <dbReference type="ARBA" id="ARBA00047690"/>
    </source>
</evidence>
<dbReference type="InterPro" id="IPR044878">
    <property type="entry name" value="UbiA_sf"/>
</dbReference>
<evidence type="ECO:0000256" key="9">
    <source>
        <dbReference type="HAMAP-Rule" id="MF_00154"/>
    </source>
</evidence>
<dbReference type="GO" id="GO:0005886">
    <property type="term" value="C:plasma membrane"/>
    <property type="evidence" value="ECO:0007669"/>
    <property type="project" value="UniProtKB-SubCell"/>
</dbReference>
<dbReference type="EC" id="2.5.1.141" evidence="9"/>
<evidence type="ECO:0000256" key="5">
    <source>
        <dbReference type="ARBA" id="ARBA00022989"/>
    </source>
</evidence>
<feature type="transmembrane region" description="Helical" evidence="9">
    <location>
        <begin position="105"/>
        <end position="125"/>
    </location>
</feature>
<dbReference type="InterPro" id="IPR030470">
    <property type="entry name" value="UbiA_prenylTrfase_CS"/>
</dbReference>
<feature type="transmembrane region" description="Helical" evidence="9">
    <location>
        <begin position="288"/>
        <end position="305"/>
    </location>
</feature>
<dbReference type="PANTHER" id="PTHR43448:SF2">
    <property type="entry name" value="PROTOHEME IX FARNESYLTRANSFERASE, MITOCHONDRIAL"/>
    <property type="match status" value="1"/>
</dbReference>
<dbReference type="Gene3D" id="1.10.357.140">
    <property type="entry name" value="UbiA prenyltransferase"/>
    <property type="match status" value="1"/>
</dbReference>
<dbReference type="UniPathway" id="UPA00834">
    <property type="reaction ID" value="UER00712"/>
</dbReference>
<evidence type="ECO:0000313" key="11">
    <source>
        <dbReference type="Proteomes" id="UP000231019"/>
    </source>
</evidence>
<dbReference type="GO" id="GO:0008495">
    <property type="term" value="F:protoheme IX farnesyltransferase activity"/>
    <property type="evidence" value="ECO:0007669"/>
    <property type="project" value="UniProtKB-UniRule"/>
</dbReference>
<evidence type="ECO:0000256" key="3">
    <source>
        <dbReference type="ARBA" id="ARBA00022679"/>
    </source>
</evidence>
<dbReference type="EMBL" id="PFFQ01000004">
    <property type="protein sequence ID" value="PIW19415.1"/>
    <property type="molecule type" value="Genomic_DNA"/>
</dbReference>
<evidence type="ECO:0000256" key="7">
    <source>
        <dbReference type="ARBA" id="ARBA00023136"/>
    </source>
</evidence>
<name>A0A2M7GB58_9BACT</name>
<dbReference type="NCBIfam" id="NF003349">
    <property type="entry name" value="PRK04375.1-2"/>
    <property type="match status" value="1"/>
</dbReference>
<keyword evidence="6 9" id="KW-0350">Heme biosynthesis</keyword>
<comment type="subcellular location">
    <subcellularLocation>
        <location evidence="1 9">Cell membrane</location>
        <topology evidence="1 9">Multi-pass membrane protein</topology>
    </subcellularLocation>
</comment>
<keyword evidence="3 9" id="KW-0808">Transferase</keyword>
<evidence type="ECO:0000256" key="6">
    <source>
        <dbReference type="ARBA" id="ARBA00023133"/>
    </source>
</evidence>
<dbReference type="NCBIfam" id="TIGR01473">
    <property type="entry name" value="cyoE_ctaB"/>
    <property type="match status" value="1"/>
</dbReference>
<feature type="transmembrane region" description="Helical" evidence="9">
    <location>
        <begin position="60"/>
        <end position="84"/>
    </location>
</feature>
<reference evidence="10 11" key="1">
    <citation type="submission" date="2017-09" db="EMBL/GenBank/DDBJ databases">
        <title>Depth-based differentiation of microbial function through sediment-hosted aquifers and enrichment of novel symbionts in the deep terrestrial subsurface.</title>
        <authorList>
            <person name="Probst A.J."/>
            <person name="Ladd B."/>
            <person name="Jarett J.K."/>
            <person name="Geller-Mcgrath D.E."/>
            <person name="Sieber C.M."/>
            <person name="Emerson J.B."/>
            <person name="Anantharaman K."/>
            <person name="Thomas B.C."/>
            <person name="Malmstrom R."/>
            <person name="Stieglmeier M."/>
            <person name="Klingl A."/>
            <person name="Woyke T."/>
            <person name="Ryan C.M."/>
            <person name="Banfield J.F."/>
        </authorList>
    </citation>
    <scope>NUCLEOTIDE SEQUENCE [LARGE SCALE GENOMIC DNA]</scope>
    <source>
        <strain evidence="10">CG17_big_fil_post_rev_8_21_14_2_50_48_46</strain>
    </source>
</reference>
<feature type="transmembrane region" description="Helical" evidence="9">
    <location>
        <begin position="233"/>
        <end position="250"/>
    </location>
</feature>
<dbReference type="FunFam" id="1.10.357.140:FF:000001">
    <property type="entry name" value="Protoheme IX farnesyltransferase"/>
    <property type="match status" value="1"/>
</dbReference>
<dbReference type="HAMAP" id="MF_00154">
    <property type="entry name" value="CyoE_CtaB"/>
    <property type="match status" value="1"/>
</dbReference>
<dbReference type="GO" id="GO:0048034">
    <property type="term" value="P:heme O biosynthetic process"/>
    <property type="evidence" value="ECO:0007669"/>
    <property type="project" value="UniProtKB-UniRule"/>
</dbReference>
<comment type="similarity">
    <text evidence="9">Belongs to the UbiA prenyltransferase family. Protoheme IX farnesyltransferase subfamily.</text>
</comment>
<evidence type="ECO:0000256" key="1">
    <source>
        <dbReference type="ARBA" id="ARBA00004651"/>
    </source>
</evidence>
<feature type="transmembrane region" description="Helical" evidence="9">
    <location>
        <begin position="186"/>
        <end position="207"/>
    </location>
</feature>
<feature type="transmembrane region" description="Helical" evidence="9">
    <location>
        <begin position="256"/>
        <end position="276"/>
    </location>
</feature>
<sequence length="310" mass="34664">MLEQGNMTLSSEPASLAPPQTQIRQWLRDAYDLTKPRITFLVLITTFTGMWLAVRGVPPLLLVISTLLGVGMASGSSSAFNNFIDREIDQHMQRTRNRPLPTGRLSPQVALWLGTFLGLSSFVFLSLTVNMLTAALALFTNFFYVVIYTIWLKRWSPLCTSIGGISGALPTVLGVTAVTGRIDTTALALFIIMYLWQPPHFWAIALIRSEEYRRVNIPMLPVVKGEAVTKRQMLIYTVLLLPASLSLFWLGVTGPIYMGVAALLGITYLGLTIKFIFQPVTSKRAYQLFFFSIFYLCLLFVMMFVNCLPA</sequence>
<dbReference type="Proteomes" id="UP000231019">
    <property type="component" value="Unassembled WGS sequence"/>
</dbReference>
<dbReference type="PANTHER" id="PTHR43448">
    <property type="entry name" value="PROTOHEME IX FARNESYLTRANSFERASE, MITOCHONDRIAL"/>
    <property type="match status" value="1"/>
</dbReference>
<dbReference type="CDD" id="cd13957">
    <property type="entry name" value="PT_UbiA_Cox10"/>
    <property type="match status" value="1"/>
</dbReference>
<keyword evidence="5 9" id="KW-1133">Transmembrane helix</keyword>
<dbReference type="PROSITE" id="PS00943">
    <property type="entry name" value="UBIA"/>
    <property type="match status" value="1"/>
</dbReference>
<evidence type="ECO:0000256" key="4">
    <source>
        <dbReference type="ARBA" id="ARBA00022692"/>
    </source>
</evidence>
<protein>
    <recommendedName>
        <fullName evidence="9">Protoheme IX farnesyltransferase</fullName>
        <ecNumber evidence="9">2.5.1.141</ecNumber>
    </recommendedName>
    <alternativeName>
        <fullName evidence="9">Heme B farnesyltransferase</fullName>
    </alternativeName>
    <alternativeName>
        <fullName evidence="9">Heme O synthase</fullName>
    </alternativeName>
</protein>
<organism evidence="10 11">
    <name type="scientific">bacterium (Candidatus Blackallbacteria) CG17_big_fil_post_rev_8_21_14_2_50_48_46</name>
    <dbReference type="NCBI Taxonomy" id="2014261"/>
    <lineage>
        <taxon>Bacteria</taxon>
        <taxon>Candidatus Blackallbacteria</taxon>
    </lineage>
</organism>
<dbReference type="InterPro" id="IPR000537">
    <property type="entry name" value="UbiA_prenyltransferase"/>
</dbReference>
<proteinExistence type="inferred from homology"/>